<evidence type="ECO:0000256" key="5">
    <source>
        <dbReference type="PROSITE-ProRule" id="PRU00023"/>
    </source>
</evidence>
<feature type="region of interest" description="Disordered" evidence="6">
    <location>
        <begin position="1071"/>
        <end position="1090"/>
    </location>
</feature>
<evidence type="ECO:0000256" key="2">
    <source>
        <dbReference type="ARBA" id="ARBA00022679"/>
    </source>
</evidence>
<keyword evidence="5" id="KW-0040">ANK repeat</keyword>
<dbReference type="PROSITE" id="PS50088">
    <property type="entry name" value="ANK_REPEAT"/>
    <property type="match status" value="1"/>
</dbReference>
<dbReference type="CDD" id="cd23802">
    <property type="entry name" value="UBCc_UBE2Q"/>
    <property type="match status" value="1"/>
</dbReference>
<dbReference type="OrthoDB" id="109543at2759"/>
<evidence type="ECO:0000313" key="8">
    <source>
        <dbReference type="EMBL" id="KAJ2932374.1"/>
    </source>
</evidence>
<dbReference type="SMART" id="SM00212">
    <property type="entry name" value="UBCc"/>
    <property type="match status" value="1"/>
</dbReference>
<proteinExistence type="predicted"/>
<reference evidence="8" key="1">
    <citation type="submission" date="2022-06" db="EMBL/GenBank/DDBJ databases">
        <title>Genome Sequence of Candolleomyces eurysporus.</title>
        <authorList>
            <person name="Buettner E."/>
        </authorList>
    </citation>
    <scope>NUCLEOTIDE SEQUENCE</scope>
    <source>
        <strain evidence="8">VTCC 930004</strain>
    </source>
</reference>
<dbReference type="SUPFAM" id="SSF48403">
    <property type="entry name" value="Ankyrin repeat"/>
    <property type="match status" value="1"/>
</dbReference>
<evidence type="ECO:0000259" key="7">
    <source>
        <dbReference type="PROSITE" id="PS50127"/>
    </source>
</evidence>
<dbReference type="InterPro" id="IPR016135">
    <property type="entry name" value="UBQ-conjugating_enzyme/RWD"/>
</dbReference>
<accession>A0A9W8JE45</accession>
<feature type="region of interest" description="Disordered" evidence="6">
    <location>
        <begin position="826"/>
        <end position="852"/>
    </location>
</feature>
<dbReference type="AlphaFoldDB" id="A0A9W8JE45"/>
<keyword evidence="1" id="KW-0328">Glycosyltransferase</keyword>
<dbReference type="InterPro" id="IPR012317">
    <property type="entry name" value="Poly(ADP-ribose)pol_cat_dom"/>
</dbReference>
<evidence type="ECO:0000256" key="3">
    <source>
        <dbReference type="ARBA" id="ARBA00022695"/>
    </source>
</evidence>
<dbReference type="SMART" id="SM00248">
    <property type="entry name" value="ANK"/>
    <property type="match status" value="2"/>
</dbReference>
<dbReference type="InterPro" id="IPR002110">
    <property type="entry name" value="Ankyrin_rpt"/>
</dbReference>
<name>A0A9W8JE45_9AGAR</name>
<keyword evidence="3" id="KW-0548">Nucleotidyltransferase</keyword>
<dbReference type="InterPro" id="IPR000608">
    <property type="entry name" value="UBC"/>
</dbReference>
<comment type="caution">
    <text evidence="8">The sequence shown here is derived from an EMBL/GenBank/DDBJ whole genome shotgun (WGS) entry which is preliminary data.</text>
</comment>
<protein>
    <recommendedName>
        <fullName evidence="7">UBC core domain-containing protein</fullName>
    </recommendedName>
</protein>
<dbReference type="SUPFAM" id="SSF56399">
    <property type="entry name" value="ADP-ribosylation"/>
    <property type="match status" value="1"/>
</dbReference>
<evidence type="ECO:0000256" key="1">
    <source>
        <dbReference type="ARBA" id="ARBA00022676"/>
    </source>
</evidence>
<dbReference type="Gene3D" id="3.90.228.10">
    <property type="match status" value="1"/>
</dbReference>
<dbReference type="Pfam" id="PF00179">
    <property type="entry name" value="UQ_con"/>
    <property type="match status" value="1"/>
</dbReference>
<dbReference type="SUPFAM" id="SSF54495">
    <property type="entry name" value="UBC-like"/>
    <property type="match status" value="1"/>
</dbReference>
<dbReference type="InterPro" id="IPR051838">
    <property type="entry name" value="ARTD_PARP"/>
</dbReference>
<feature type="repeat" description="ANK" evidence="5">
    <location>
        <begin position="1131"/>
        <end position="1163"/>
    </location>
</feature>
<keyword evidence="9" id="KW-1185">Reference proteome</keyword>
<dbReference type="Pfam" id="PF12796">
    <property type="entry name" value="Ank_2"/>
    <property type="match status" value="1"/>
</dbReference>
<evidence type="ECO:0000256" key="6">
    <source>
        <dbReference type="SAM" id="MobiDB-lite"/>
    </source>
</evidence>
<feature type="compositionally biased region" description="Basic and acidic residues" evidence="6">
    <location>
        <begin position="827"/>
        <end position="846"/>
    </location>
</feature>
<dbReference type="Gene3D" id="3.10.110.10">
    <property type="entry name" value="Ubiquitin Conjugating Enzyme"/>
    <property type="match status" value="1"/>
</dbReference>
<feature type="region of interest" description="Disordered" evidence="6">
    <location>
        <begin position="134"/>
        <end position="156"/>
    </location>
</feature>
<dbReference type="Gene3D" id="1.25.40.20">
    <property type="entry name" value="Ankyrin repeat-containing domain"/>
    <property type="match status" value="1"/>
</dbReference>
<dbReference type="PROSITE" id="PS50297">
    <property type="entry name" value="ANK_REP_REGION"/>
    <property type="match status" value="1"/>
</dbReference>
<organism evidence="8 9">
    <name type="scientific">Candolleomyces eurysporus</name>
    <dbReference type="NCBI Taxonomy" id="2828524"/>
    <lineage>
        <taxon>Eukaryota</taxon>
        <taxon>Fungi</taxon>
        <taxon>Dikarya</taxon>
        <taxon>Basidiomycota</taxon>
        <taxon>Agaricomycotina</taxon>
        <taxon>Agaricomycetes</taxon>
        <taxon>Agaricomycetidae</taxon>
        <taxon>Agaricales</taxon>
        <taxon>Agaricineae</taxon>
        <taxon>Psathyrellaceae</taxon>
        <taxon>Candolleomyces</taxon>
    </lineage>
</organism>
<feature type="non-terminal residue" evidence="8">
    <location>
        <position position="1239"/>
    </location>
</feature>
<feature type="domain" description="UBC core" evidence="7">
    <location>
        <begin position="902"/>
        <end position="1083"/>
    </location>
</feature>
<sequence length="1239" mass="136436">MDIVYDINKNAHLKGRRRFKADLEDMEILSAAEYAVNGLRLKRIGAGEDDGSFEISIEDGHGKQVLSVNFLVSDTSEYPKSHSLFCHSVDPDISARLEAVVEGVVDQRARPIKEIIDTFFASVAAAVAPKAAKAPIQNHSESEDEGDESDAEYDYDDMDDIGTVSSEPKAVLSLLQSNFLDVVASEYKPGFMRISGGDDFILSVSVPVIQLAQSIPPRALMAWDRRLLSESHSLVLLISGFRGVYPVLESDGTYTSAAQKISAELTFKVGLSPKYKPGYEHAREAVRKHGLIITDAEDELRIQAEKAALERQYEYWDDEEAEEIQEPVVVEEVEEVDPERFDRFSLSNALESLIDQAFLRVVQYRRKFGLGWAGAEVLHQETEKHQRTPEEVLSSMMKLCTKYCIVCHNKLGADYEALKPYVCDSTLCSYQYYSLNRGPSLEYEISHNPKTVDLLVSIAYVAAVEGAMDDPLPVGMGLRVPFPANIPAGAYVPKVNYYHPTTSANQVQPVQEAELQAGPDGLVEFDELSKIQMRAAISKLIDTLPSIEDMKKHLERKVTVGKSKPKLREIDPSVSPAAWLILRWIVGSCTALIEEITSGDELIQNLDKNWRQFRLTVGAPDAEAKFNTAVKLASAADKNASKYPVLYAFHGSPLRNWHSIVRHGLWYKHIANGRAYGNGVYLAKDASVSMGTYAQGSQSTWKKSQSCPSNCVALAEIVNLPSKFVSSNPYFVVADTTWIMCRYLLIKGASLSEVSGNSDSAGSSTKASSRGLSYVELDPAHKTVLGGKGIQIPDPAHQIESLLALRQAEFVEQNFDDEDMAIFNLDPSKEYKGKERQSQNHDHYDMDIDDEDDYRIPEKPKVARPAASGPVQRPKDDWVHNPEYVEQAVANLMLPPFESSGGASMALQKELKAMLREQDTAKSLKELGWYMPPDLIGDNLYQWIVEMHSFDPVIPIAKDLKEKKVNSIIFEIRFPPTFPLSPPFFRIITPRFLPFIHGGGGHVTGGGSICMDLLTSNGWLPSYTIPAVLVQIKLAISNLDPRPARLAKNWEQPYSVAESLAGFKRAAATHGWTASEDTQRHQPASKPDVSSLPAETIQFAGKMFDAARQGNSELLLAAVDSGLPVNLTNDKGNTLLMLAAYAGNTSLSQELLKRKADPNRLNDLGQSIIGGAVFKGYTEIVKALVESGADPRIGTPNAIQAAQIFARNDLLEILGAKEDDLKVNGSTPLVPPSAASASS</sequence>
<gene>
    <name evidence="8" type="ORF">H1R20_g4694</name>
</gene>
<feature type="compositionally biased region" description="Acidic residues" evidence="6">
    <location>
        <begin position="142"/>
        <end position="156"/>
    </location>
</feature>
<dbReference type="PANTHER" id="PTHR21328">
    <property type="entry name" value="POLY ADP-RIBOSE POLYMERASE FAMILY, MEMBER PARP"/>
    <property type="match status" value="1"/>
</dbReference>
<dbReference type="GO" id="GO:0003950">
    <property type="term" value="F:NAD+ poly-ADP-ribosyltransferase activity"/>
    <property type="evidence" value="ECO:0007669"/>
    <property type="project" value="InterPro"/>
</dbReference>
<evidence type="ECO:0000256" key="4">
    <source>
        <dbReference type="ARBA" id="ARBA00023027"/>
    </source>
</evidence>
<dbReference type="Proteomes" id="UP001140091">
    <property type="component" value="Unassembled WGS sequence"/>
</dbReference>
<evidence type="ECO:0000313" key="9">
    <source>
        <dbReference type="Proteomes" id="UP001140091"/>
    </source>
</evidence>
<keyword evidence="4" id="KW-0520">NAD</keyword>
<dbReference type="InterPro" id="IPR036770">
    <property type="entry name" value="Ankyrin_rpt-contain_sf"/>
</dbReference>
<dbReference type="PROSITE" id="PS50127">
    <property type="entry name" value="UBC_2"/>
    <property type="match status" value="1"/>
</dbReference>
<dbReference type="EMBL" id="JANBPK010000773">
    <property type="protein sequence ID" value="KAJ2932374.1"/>
    <property type="molecule type" value="Genomic_DNA"/>
</dbReference>
<keyword evidence="2" id="KW-0808">Transferase</keyword>
<dbReference type="Pfam" id="PF00644">
    <property type="entry name" value="PARP"/>
    <property type="match status" value="1"/>
</dbReference>
<dbReference type="GO" id="GO:0016779">
    <property type="term" value="F:nucleotidyltransferase activity"/>
    <property type="evidence" value="ECO:0007669"/>
    <property type="project" value="UniProtKB-KW"/>
</dbReference>